<keyword evidence="4" id="KW-1185">Reference proteome</keyword>
<proteinExistence type="predicted"/>
<dbReference type="Proteomes" id="UP000001058">
    <property type="component" value="Unassembled WGS sequence"/>
</dbReference>
<feature type="domain" description="Pherophorin" evidence="2">
    <location>
        <begin position="121"/>
        <end position="176"/>
    </location>
</feature>
<dbReference type="GeneID" id="9614519"/>
<dbReference type="AlphaFoldDB" id="D8ULV2"/>
<dbReference type="InParanoid" id="D8ULV2"/>
<dbReference type="EMBL" id="GL378705">
    <property type="protein sequence ID" value="EFJ39297.1"/>
    <property type="molecule type" value="Genomic_DNA"/>
</dbReference>
<dbReference type="OrthoDB" id="540777at2759"/>
<evidence type="ECO:0000256" key="1">
    <source>
        <dbReference type="SAM" id="MobiDB-lite"/>
    </source>
</evidence>
<feature type="region of interest" description="Disordered" evidence="1">
    <location>
        <begin position="1"/>
        <end position="25"/>
    </location>
</feature>
<feature type="non-terminal residue" evidence="3">
    <location>
        <position position="182"/>
    </location>
</feature>
<evidence type="ECO:0000313" key="3">
    <source>
        <dbReference type="EMBL" id="EFJ39297.1"/>
    </source>
</evidence>
<protein>
    <submittedName>
        <fullName evidence="3">Extracellular matrix glycoprotein pherophorin-V37</fullName>
    </submittedName>
</protein>
<dbReference type="Pfam" id="PF12499">
    <property type="entry name" value="DUF3707"/>
    <property type="match status" value="2"/>
</dbReference>
<gene>
    <name evidence="3" type="primary">phV37</name>
    <name evidence="3" type="ORF">VOLCADRAFT_127212</name>
</gene>
<dbReference type="RefSeq" id="XP_002959638.1">
    <property type="nucleotide sequence ID" value="XM_002959592.1"/>
</dbReference>
<sequence>SVSATVNGVPTAVSPSFDRPQDGPPGSSILRVTQLGLNLTSNGAKICITLKPNSAGQGCTTLEQLCVPPNGMAPGSCIAAMFDYSLDCCPITRCQPTKVSVCGSFVSEEEARKLEPWAALQSPLWATNINWSSSAAQGGEICIELKNTTTLSQLCLGDRPNTAWISLFNKNRKCCPTYTAAV</sequence>
<evidence type="ECO:0000259" key="2">
    <source>
        <dbReference type="Pfam" id="PF12499"/>
    </source>
</evidence>
<feature type="domain" description="Pherophorin" evidence="2">
    <location>
        <begin position="2"/>
        <end position="90"/>
    </location>
</feature>
<feature type="non-terminal residue" evidence="3">
    <location>
        <position position="1"/>
    </location>
</feature>
<evidence type="ECO:0000313" key="4">
    <source>
        <dbReference type="Proteomes" id="UP000001058"/>
    </source>
</evidence>
<dbReference type="InterPro" id="IPR024616">
    <property type="entry name" value="Pherophorin"/>
</dbReference>
<dbReference type="KEGG" id="vcn:VOLCADRAFT_127212"/>
<name>D8ULV2_VOLCA</name>
<accession>D8ULV2</accession>
<organism evidence="4">
    <name type="scientific">Volvox carteri f. nagariensis</name>
    <dbReference type="NCBI Taxonomy" id="3068"/>
    <lineage>
        <taxon>Eukaryota</taxon>
        <taxon>Viridiplantae</taxon>
        <taxon>Chlorophyta</taxon>
        <taxon>core chlorophytes</taxon>
        <taxon>Chlorophyceae</taxon>
        <taxon>CS clade</taxon>
        <taxon>Chlamydomonadales</taxon>
        <taxon>Volvocaceae</taxon>
        <taxon>Volvox</taxon>
    </lineage>
</organism>
<reference evidence="3 4" key="1">
    <citation type="journal article" date="2010" name="Science">
        <title>Genomic analysis of organismal complexity in the multicellular green alga Volvox carteri.</title>
        <authorList>
            <person name="Prochnik S.E."/>
            <person name="Umen J."/>
            <person name="Nedelcu A.M."/>
            <person name="Hallmann A."/>
            <person name="Miller S.M."/>
            <person name="Nishii I."/>
            <person name="Ferris P."/>
            <person name="Kuo A."/>
            <person name="Mitros T."/>
            <person name="Fritz-Laylin L.K."/>
            <person name="Hellsten U."/>
            <person name="Chapman J."/>
            <person name="Simakov O."/>
            <person name="Rensing S.A."/>
            <person name="Terry A."/>
            <person name="Pangilinan J."/>
            <person name="Kapitonov V."/>
            <person name="Jurka J."/>
            <person name="Salamov A."/>
            <person name="Shapiro H."/>
            <person name="Schmutz J."/>
            <person name="Grimwood J."/>
            <person name="Lindquist E."/>
            <person name="Lucas S."/>
            <person name="Grigoriev I.V."/>
            <person name="Schmitt R."/>
            <person name="Kirk D."/>
            <person name="Rokhsar D.S."/>
        </authorList>
    </citation>
    <scope>NUCLEOTIDE SEQUENCE [LARGE SCALE GENOMIC DNA]</scope>
    <source>
        <strain evidence="4">f. Nagariensis / Eve</strain>
    </source>
</reference>